<name>A0A7U4DNW4_DESPD</name>
<dbReference type="KEGG" id="dpr:Despr_1337"/>
<reference evidence="2 3" key="1">
    <citation type="journal article" date="2011" name="Stand. Genomic Sci.">
        <title>Complete genome sequence of Desulfobulbus propionicus type strain (1pr3).</title>
        <authorList>
            <person name="Pagani I."/>
            <person name="Lapidus A."/>
            <person name="Nolan M."/>
            <person name="Lucas S."/>
            <person name="Hammon N."/>
            <person name="Deshpande S."/>
            <person name="Cheng J.F."/>
            <person name="Chertkov O."/>
            <person name="Davenport K."/>
            <person name="Tapia R."/>
            <person name="Han C."/>
            <person name="Goodwin L."/>
            <person name="Pitluck S."/>
            <person name="Liolios K."/>
            <person name="Mavromatis K."/>
            <person name="Ivanova N."/>
            <person name="Mikhailova N."/>
            <person name="Pati A."/>
            <person name="Chen A."/>
            <person name="Palaniappan K."/>
            <person name="Land M."/>
            <person name="Hauser L."/>
            <person name="Chang Y.J."/>
            <person name="Jeffries C.D."/>
            <person name="Detter J.C."/>
            <person name="Brambilla E."/>
            <person name="Kannan K.P."/>
            <person name="Djao O.D."/>
            <person name="Rohde M."/>
            <person name="Pukall R."/>
            <person name="Spring S."/>
            <person name="Goker M."/>
            <person name="Sikorski J."/>
            <person name="Woyke T."/>
            <person name="Bristow J."/>
            <person name="Eisen J.A."/>
            <person name="Markowitz V."/>
            <person name="Hugenholtz P."/>
            <person name="Kyrpides N.C."/>
            <person name="Klenk H.P."/>
        </authorList>
    </citation>
    <scope>NUCLEOTIDE SEQUENCE [LARGE SCALE GENOMIC DNA]</scope>
    <source>
        <strain evidence="3">ATCC 33891 / DSM 2032 / 1pr3</strain>
    </source>
</reference>
<proteinExistence type="predicted"/>
<dbReference type="Gene3D" id="3.40.50.300">
    <property type="entry name" value="P-loop containing nucleotide triphosphate hydrolases"/>
    <property type="match status" value="1"/>
</dbReference>
<accession>A0A7U4DNW4</accession>
<organism evidence="2 3">
    <name type="scientific">Desulfobulbus propionicus (strain ATCC 33891 / DSM 2032 / VKM B-1956 / 1pr3)</name>
    <dbReference type="NCBI Taxonomy" id="577650"/>
    <lineage>
        <taxon>Bacteria</taxon>
        <taxon>Pseudomonadati</taxon>
        <taxon>Thermodesulfobacteriota</taxon>
        <taxon>Desulfobulbia</taxon>
        <taxon>Desulfobulbales</taxon>
        <taxon>Desulfobulbaceae</taxon>
        <taxon>Desulfobulbus</taxon>
    </lineage>
</organism>
<dbReference type="InterPro" id="IPR027417">
    <property type="entry name" value="P-loop_NTPase"/>
</dbReference>
<protein>
    <recommendedName>
        <fullName evidence="1">Zona occludens toxin N-terminal domain-containing protein</fullName>
    </recommendedName>
</protein>
<dbReference type="RefSeq" id="WP_015724043.1">
    <property type="nucleotide sequence ID" value="NC_014972.1"/>
</dbReference>
<dbReference type="InterPro" id="IPR008900">
    <property type="entry name" value="Zot_N"/>
</dbReference>
<dbReference type="Pfam" id="PF05707">
    <property type="entry name" value="Zot"/>
    <property type="match status" value="1"/>
</dbReference>
<evidence type="ECO:0000259" key="1">
    <source>
        <dbReference type="Pfam" id="PF05707"/>
    </source>
</evidence>
<feature type="domain" description="Zona occludens toxin N-terminal" evidence="1">
    <location>
        <begin position="1"/>
        <end position="166"/>
    </location>
</feature>
<evidence type="ECO:0000313" key="3">
    <source>
        <dbReference type="Proteomes" id="UP000006365"/>
    </source>
</evidence>
<dbReference type="EMBL" id="CP002364">
    <property type="protein sequence ID" value="ADW17501.1"/>
    <property type="molecule type" value="Genomic_DNA"/>
</dbReference>
<dbReference type="AlphaFoldDB" id="A0A7U4DNW4"/>
<keyword evidence="3" id="KW-1185">Reference proteome</keyword>
<evidence type="ECO:0000313" key="2">
    <source>
        <dbReference type="EMBL" id="ADW17501.1"/>
    </source>
</evidence>
<dbReference type="SUPFAM" id="SSF52540">
    <property type="entry name" value="P-loop containing nucleoside triphosphate hydrolases"/>
    <property type="match status" value="1"/>
</dbReference>
<sequence>MIDLYCGVPGSGKSCTALFDGIMHLLDGGVLATNFRLVSDWAERLADRSIQIKIGRKTRQEFIDDVTSRCFFLGSVDSIYQLSAVTPGLVRGKFREQREGKALVILDECQFYFNSRNWGKNSDFLEIFTQHRKMKLDFILIAHNIEMIDKQIRFLVEYETFFRNFTRVKLPIPFISIKMSPYPCFLAIRQYANMGGSKAMKAKTWVQPLNKKIADLYDSFEMFSFSAVPPPLEHQRNVSRQTGSSDSRSIVFPMFRPRLAPGTVISYY</sequence>
<gene>
    <name evidence="2" type="ordered locus">Despr_1337</name>
</gene>
<dbReference type="Proteomes" id="UP000006365">
    <property type="component" value="Chromosome"/>
</dbReference>